<evidence type="ECO:0000313" key="1">
    <source>
        <dbReference type="EMBL" id="QHU34914.1"/>
    </source>
</evidence>
<protein>
    <submittedName>
        <fullName evidence="1">Uncharacterized protein</fullName>
    </submittedName>
</protein>
<dbReference type="EMBL" id="MN740581">
    <property type="protein sequence ID" value="QHU34914.1"/>
    <property type="molecule type" value="Genomic_DNA"/>
</dbReference>
<organism evidence="1">
    <name type="scientific">viral metagenome</name>
    <dbReference type="NCBI Taxonomy" id="1070528"/>
    <lineage>
        <taxon>unclassified sequences</taxon>
        <taxon>metagenomes</taxon>
        <taxon>organismal metagenomes</taxon>
    </lineage>
</organism>
<proteinExistence type="predicted"/>
<name>A0A6C0LZC0_9ZZZZ</name>
<dbReference type="AlphaFoldDB" id="A0A6C0LZC0"/>
<reference evidence="1" key="1">
    <citation type="journal article" date="2020" name="Nature">
        <title>Giant virus diversity and host interactions through global metagenomics.</title>
        <authorList>
            <person name="Schulz F."/>
            <person name="Roux S."/>
            <person name="Paez-Espino D."/>
            <person name="Jungbluth S."/>
            <person name="Walsh D.A."/>
            <person name="Denef V.J."/>
            <person name="McMahon K.D."/>
            <person name="Konstantinidis K.T."/>
            <person name="Eloe-Fadrosh E.A."/>
            <person name="Kyrpides N.C."/>
            <person name="Woyke T."/>
        </authorList>
    </citation>
    <scope>NUCLEOTIDE SEQUENCE</scope>
    <source>
        <strain evidence="1">GVMAG-S-1017244-22</strain>
    </source>
</reference>
<sequence>MSKGVKRNPDKIVWSIFSQNPIAAKLLKVNPKDGEILKDRIEFEDTLTKKKYNEISTYNKLHWHYLSKNPSIFHIN</sequence>
<accession>A0A6C0LZC0</accession>